<keyword evidence="3" id="KW-1185">Reference proteome</keyword>
<dbReference type="EMBL" id="UYRR01023286">
    <property type="protein sequence ID" value="VDK32406.1"/>
    <property type="molecule type" value="Genomic_DNA"/>
</dbReference>
<keyword evidence="1" id="KW-1133">Transmembrane helix</keyword>
<reference evidence="4" key="1">
    <citation type="submission" date="2017-02" db="UniProtKB">
        <authorList>
            <consortium name="WormBaseParasite"/>
        </authorList>
    </citation>
    <scope>IDENTIFICATION</scope>
</reference>
<dbReference type="WBParaSite" id="ASIM_0000875701-mRNA-1">
    <property type="protein sequence ID" value="ASIM_0000875701-mRNA-1"/>
    <property type="gene ID" value="ASIM_0000875701"/>
</dbReference>
<gene>
    <name evidence="2" type="ORF">ASIM_LOCUS8505</name>
</gene>
<name>A0A0M3JM75_ANISI</name>
<reference evidence="2 3" key="2">
    <citation type="submission" date="2018-11" db="EMBL/GenBank/DDBJ databases">
        <authorList>
            <consortium name="Pathogen Informatics"/>
        </authorList>
    </citation>
    <scope>NUCLEOTIDE SEQUENCE [LARGE SCALE GENOMIC DNA]</scope>
</reference>
<evidence type="ECO:0000256" key="1">
    <source>
        <dbReference type="SAM" id="Phobius"/>
    </source>
</evidence>
<evidence type="ECO:0000313" key="3">
    <source>
        <dbReference type="Proteomes" id="UP000267096"/>
    </source>
</evidence>
<dbReference type="Proteomes" id="UP000267096">
    <property type="component" value="Unassembled WGS sequence"/>
</dbReference>
<accession>A0A0M3JM75</accession>
<dbReference type="AlphaFoldDB" id="A0A0M3JM75"/>
<evidence type="ECO:0000313" key="4">
    <source>
        <dbReference type="WBParaSite" id="ASIM_0000875701-mRNA-1"/>
    </source>
</evidence>
<sequence length="131" mass="15190">MHSTDVKFSAFNALISTIIALATSFRRVLLKRGGARAFGPRLSLDDFESYLYPAKRFGSLSPYYFYQQPKRGGGRSFNSYWEPPSGYPRYLSFFSSTRICFRSLDFRNFFPVSLSYFSFGSFLLLRLFARD</sequence>
<keyword evidence="1" id="KW-0812">Transmembrane</keyword>
<proteinExistence type="predicted"/>
<keyword evidence="1" id="KW-0472">Membrane</keyword>
<organism evidence="4">
    <name type="scientific">Anisakis simplex</name>
    <name type="common">Herring worm</name>
    <dbReference type="NCBI Taxonomy" id="6269"/>
    <lineage>
        <taxon>Eukaryota</taxon>
        <taxon>Metazoa</taxon>
        <taxon>Ecdysozoa</taxon>
        <taxon>Nematoda</taxon>
        <taxon>Chromadorea</taxon>
        <taxon>Rhabditida</taxon>
        <taxon>Spirurina</taxon>
        <taxon>Ascaridomorpha</taxon>
        <taxon>Ascaridoidea</taxon>
        <taxon>Anisakidae</taxon>
        <taxon>Anisakis</taxon>
        <taxon>Anisakis simplex complex</taxon>
    </lineage>
</organism>
<dbReference type="OrthoDB" id="5873024at2759"/>
<evidence type="ECO:0000313" key="2">
    <source>
        <dbReference type="EMBL" id="VDK32406.1"/>
    </source>
</evidence>
<protein>
    <submittedName>
        <fullName evidence="2 4">Uncharacterized protein</fullName>
    </submittedName>
</protein>
<feature type="transmembrane region" description="Helical" evidence="1">
    <location>
        <begin position="108"/>
        <end position="129"/>
    </location>
</feature>
<feature type="transmembrane region" description="Helical" evidence="1">
    <location>
        <begin position="6"/>
        <end position="25"/>
    </location>
</feature>